<protein>
    <submittedName>
        <fullName evidence="1">Uncharacterized protein</fullName>
    </submittedName>
</protein>
<dbReference type="AlphaFoldDB" id="A0A433QV55"/>
<sequence>MIAQGTPCPPTASHYRPLHGRPHTAALLSRAHPDVVGALVLEDPPWTSLDVPQPSEENARAIEDSEATLRDTQQKPVSQIVTEDHAVHPAWSHDELVPWAEAQKQFNMAVFSNGIEETRRRWNAVVQQLTAPTLLLTGENALGAIVNSEMAQIALGTMRGMSCKLRGCGTLHMAG</sequence>
<gene>
    <name evidence="1" type="ORF">BC938DRAFT_470955</name>
</gene>
<dbReference type="InterPro" id="IPR029058">
    <property type="entry name" value="AB_hydrolase_fold"/>
</dbReference>
<organism evidence="1 2">
    <name type="scientific">Jimgerdemannia flammicorona</name>
    <dbReference type="NCBI Taxonomy" id="994334"/>
    <lineage>
        <taxon>Eukaryota</taxon>
        <taxon>Fungi</taxon>
        <taxon>Fungi incertae sedis</taxon>
        <taxon>Mucoromycota</taxon>
        <taxon>Mucoromycotina</taxon>
        <taxon>Endogonomycetes</taxon>
        <taxon>Endogonales</taxon>
        <taxon>Endogonaceae</taxon>
        <taxon>Jimgerdemannia</taxon>
    </lineage>
</organism>
<evidence type="ECO:0000313" key="1">
    <source>
        <dbReference type="EMBL" id="RUS33597.1"/>
    </source>
</evidence>
<proteinExistence type="predicted"/>
<dbReference type="Gene3D" id="3.40.50.1820">
    <property type="entry name" value="alpha/beta hydrolase"/>
    <property type="match status" value="1"/>
</dbReference>
<dbReference type="Proteomes" id="UP000274822">
    <property type="component" value="Unassembled WGS sequence"/>
</dbReference>
<name>A0A433QV55_9FUNG</name>
<evidence type="ECO:0000313" key="2">
    <source>
        <dbReference type="Proteomes" id="UP000274822"/>
    </source>
</evidence>
<dbReference type="EMBL" id="RBNJ01001079">
    <property type="protein sequence ID" value="RUS33597.1"/>
    <property type="molecule type" value="Genomic_DNA"/>
</dbReference>
<reference evidence="1 2" key="1">
    <citation type="journal article" date="2018" name="New Phytol.">
        <title>Phylogenomics of Endogonaceae and evolution of mycorrhizas within Mucoromycota.</title>
        <authorList>
            <person name="Chang Y."/>
            <person name="Desiro A."/>
            <person name="Na H."/>
            <person name="Sandor L."/>
            <person name="Lipzen A."/>
            <person name="Clum A."/>
            <person name="Barry K."/>
            <person name="Grigoriev I.V."/>
            <person name="Martin F.M."/>
            <person name="Stajich J.E."/>
            <person name="Smith M.E."/>
            <person name="Bonito G."/>
            <person name="Spatafora J.W."/>
        </authorList>
    </citation>
    <scope>NUCLEOTIDE SEQUENCE [LARGE SCALE GENOMIC DNA]</scope>
    <source>
        <strain evidence="1 2">AD002</strain>
    </source>
</reference>
<dbReference type="SUPFAM" id="SSF53474">
    <property type="entry name" value="alpha/beta-Hydrolases"/>
    <property type="match status" value="1"/>
</dbReference>
<accession>A0A433QV55</accession>
<keyword evidence="2" id="KW-1185">Reference proteome</keyword>
<comment type="caution">
    <text evidence="1">The sequence shown here is derived from an EMBL/GenBank/DDBJ whole genome shotgun (WGS) entry which is preliminary data.</text>
</comment>